<comment type="similarity">
    <text evidence="2">Belongs to the protein prenyltransferase subunit beta family.</text>
</comment>
<dbReference type="SUPFAM" id="SSF48239">
    <property type="entry name" value="Terpenoid cyclases/Protein prenyltransferases"/>
    <property type="match status" value="1"/>
</dbReference>
<name>F8C3Y1_THEGP</name>
<proteinExistence type="inferred from homology"/>
<dbReference type="STRING" id="795359.TOPB45_0415"/>
<keyword evidence="4 9" id="KW-0808">Transferase</keyword>
<evidence type="ECO:0000256" key="4">
    <source>
        <dbReference type="ARBA" id="ARBA00022679"/>
    </source>
</evidence>
<dbReference type="Gene3D" id="1.50.10.20">
    <property type="match status" value="2"/>
</dbReference>
<comment type="cofactor">
    <cofactor evidence="1">
        <name>Zn(2+)</name>
        <dbReference type="ChEBI" id="CHEBI:29105"/>
    </cofactor>
</comment>
<keyword evidence="3" id="KW-0637">Prenyltransferase</keyword>
<evidence type="ECO:0000313" key="10">
    <source>
        <dbReference type="Proteomes" id="UP000006583"/>
    </source>
</evidence>
<accession>F8C3Y1</accession>
<protein>
    <submittedName>
        <fullName evidence="9">Prenyltransferase/squalene oxidase</fullName>
    </submittedName>
</protein>
<keyword evidence="7" id="KW-0862">Zinc</keyword>
<organism evidence="9 10">
    <name type="scientific">Thermodesulfobacterium geofontis (strain OPF15)</name>
    <dbReference type="NCBI Taxonomy" id="795359"/>
    <lineage>
        <taxon>Bacteria</taxon>
        <taxon>Pseudomonadati</taxon>
        <taxon>Thermodesulfobacteriota</taxon>
        <taxon>Thermodesulfobacteria</taxon>
        <taxon>Thermodesulfobacteriales</taxon>
        <taxon>Thermodesulfobacteriaceae</taxon>
        <taxon>Thermodesulfobacterium</taxon>
    </lineage>
</organism>
<feature type="domain" description="Prenyltransferase alpha-alpha toroid" evidence="8">
    <location>
        <begin position="168"/>
        <end position="252"/>
    </location>
</feature>
<dbReference type="RefSeq" id="WP_013909219.1">
    <property type="nucleotide sequence ID" value="NC_015682.1"/>
</dbReference>
<dbReference type="InterPro" id="IPR001330">
    <property type="entry name" value="Prenyltrans"/>
</dbReference>
<dbReference type="GO" id="GO:0004660">
    <property type="term" value="F:protein farnesyltransferase activity"/>
    <property type="evidence" value="ECO:0007669"/>
    <property type="project" value="TreeGrafter"/>
</dbReference>
<feature type="domain" description="Prenyltransferase alpha-alpha toroid" evidence="8">
    <location>
        <begin position="3"/>
        <end position="64"/>
    </location>
</feature>
<evidence type="ECO:0000256" key="1">
    <source>
        <dbReference type="ARBA" id="ARBA00001947"/>
    </source>
</evidence>
<sequence length="260" mass="30124">MLSEIDLNKVIDFVLKKEKDEGGFGATHLLPPTIEDTYYAVKILYLCEFSLNKNKEKLKNFLLHQNPLELSLKPLAKFSKLLKYLNLLNSLSPQTINIYKNNLRKNLTKSSNNLEKLCFIMEIFEILNENDSTLSIKNFVSNNFSSFNLKSLEAYYYLYKILRNNFPSEFINVILEAQNPDGGFGILKDTTSYMDSTYYACYILYHSNLKPKNLTKLKDFILSCWNSDGGFGRNSQGVSFLESTYHALWILKNFKILKTM</sequence>
<dbReference type="PANTHER" id="PTHR11774">
    <property type="entry name" value="GERANYLGERANYL TRANSFERASE TYPE BETA SUBUNIT"/>
    <property type="match status" value="1"/>
</dbReference>
<dbReference type="InterPro" id="IPR008930">
    <property type="entry name" value="Terpenoid_cyclase/PrenylTrfase"/>
</dbReference>
<keyword evidence="10" id="KW-1185">Reference proteome</keyword>
<dbReference type="OrthoDB" id="9794001at2"/>
<dbReference type="GO" id="GO:0005965">
    <property type="term" value="C:protein farnesyltransferase complex"/>
    <property type="evidence" value="ECO:0007669"/>
    <property type="project" value="TreeGrafter"/>
</dbReference>
<keyword evidence="6" id="KW-0677">Repeat</keyword>
<dbReference type="Proteomes" id="UP000006583">
    <property type="component" value="Chromosome"/>
</dbReference>
<reference evidence="9 10" key="1">
    <citation type="journal article" date="2013" name="Genome Announc.">
        <title>Complete genome sequence of the hyperthermophilic sulfate-reducing bacterium Thermodesulfobacterium geofontis OPF15T.</title>
        <authorList>
            <person name="Elkins J.G."/>
            <person name="Hamilton-Brehm S.D."/>
            <person name="Lucas S."/>
            <person name="Han J."/>
            <person name="Lapidus A."/>
            <person name="Cheng J.F."/>
            <person name="Goodwin L.A."/>
            <person name="Pitluck S."/>
            <person name="Peters L."/>
            <person name="Mikhailova N."/>
            <person name="Davenport K.W."/>
            <person name="Detter J.C."/>
            <person name="Han C.S."/>
            <person name="Tapia R."/>
            <person name="Land M.L."/>
            <person name="Hauser L."/>
            <person name="Kyrpides N.C."/>
            <person name="Ivanova N.N."/>
            <person name="Pagani I."/>
            <person name="Bruce D."/>
            <person name="Woyke T."/>
            <person name="Cottingham R.W."/>
        </authorList>
    </citation>
    <scope>NUCLEOTIDE SEQUENCE [LARGE SCALE GENOMIC DNA]</scope>
    <source>
        <strain evidence="9 10">OPF15</strain>
    </source>
</reference>
<dbReference type="HOGENOM" id="CLU_1034175_0_0_0"/>
<gene>
    <name evidence="9" type="ordered locus">TOPB45_0415</name>
</gene>
<evidence type="ECO:0000259" key="8">
    <source>
        <dbReference type="Pfam" id="PF00432"/>
    </source>
</evidence>
<evidence type="ECO:0000256" key="7">
    <source>
        <dbReference type="ARBA" id="ARBA00022833"/>
    </source>
</evidence>
<dbReference type="KEGG" id="top:TOPB45_0415"/>
<dbReference type="eggNOG" id="COG1689">
    <property type="taxonomic scope" value="Bacteria"/>
</dbReference>
<evidence type="ECO:0000313" key="9">
    <source>
        <dbReference type="EMBL" id="AEH22519.1"/>
    </source>
</evidence>
<dbReference type="EMBL" id="CP002829">
    <property type="protein sequence ID" value="AEH22519.1"/>
    <property type="molecule type" value="Genomic_DNA"/>
</dbReference>
<dbReference type="CDD" id="cd00688">
    <property type="entry name" value="ISOPREN_C2_like"/>
    <property type="match status" value="1"/>
</dbReference>
<evidence type="ECO:0000256" key="2">
    <source>
        <dbReference type="ARBA" id="ARBA00010497"/>
    </source>
</evidence>
<dbReference type="PATRIC" id="fig|795359.3.peg.421"/>
<dbReference type="InterPro" id="IPR045089">
    <property type="entry name" value="PGGT1B-like"/>
</dbReference>
<keyword evidence="5" id="KW-0479">Metal-binding</keyword>
<dbReference type="PANTHER" id="PTHR11774:SF6">
    <property type="entry name" value="PROTEIN FARNESYLTRANSFERASE SUBUNIT BETA"/>
    <property type="match status" value="1"/>
</dbReference>
<evidence type="ECO:0000256" key="3">
    <source>
        <dbReference type="ARBA" id="ARBA00022602"/>
    </source>
</evidence>
<dbReference type="GO" id="GO:0046872">
    <property type="term" value="F:metal ion binding"/>
    <property type="evidence" value="ECO:0007669"/>
    <property type="project" value="UniProtKB-KW"/>
</dbReference>
<evidence type="ECO:0000256" key="5">
    <source>
        <dbReference type="ARBA" id="ARBA00022723"/>
    </source>
</evidence>
<evidence type="ECO:0000256" key="6">
    <source>
        <dbReference type="ARBA" id="ARBA00022737"/>
    </source>
</evidence>
<dbReference type="AlphaFoldDB" id="F8C3Y1"/>
<dbReference type="Pfam" id="PF00432">
    <property type="entry name" value="Prenyltrans"/>
    <property type="match status" value="2"/>
</dbReference>